<dbReference type="Pfam" id="PF14870">
    <property type="entry name" value="PSII_BNR"/>
    <property type="match status" value="1"/>
</dbReference>
<dbReference type="GO" id="GO:0009523">
    <property type="term" value="C:photosystem II"/>
    <property type="evidence" value="ECO:0007669"/>
    <property type="project" value="UniProtKB-KW"/>
</dbReference>
<feature type="domain" description="Secretion system C-terminal sorting" evidence="5">
    <location>
        <begin position="426"/>
        <end position="500"/>
    </location>
</feature>
<evidence type="ECO:0000259" key="4">
    <source>
        <dbReference type="Pfam" id="PF14870"/>
    </source>
</evidence>
<evidence type="ECO:0000256" key="3">
    <source>
        <dbReference type="SAM" id="Phobius"/>
    </source>
</evidence>
<keyword evidence="3" id="KW-0812">Transmembrane</keyword>
<evidence type="ECO:0000259" key="5">
    <source>
        <dbReference type="Pfam" id="PF18962"/>
    </source>
</evidence>
<keyword evidence="3" id="KW-0472">Membrane</keyword>
<gene>
    <name evidence="6" type="ORF">ENK44_09265</name>
</gene>
<proteinExistence type="predicted"/>
<accession>A0A7V4WV05</accession>
<reference evidence="6" key="1">
    <citation type="journal article" date="2020" name="mSystems">
        <title>Genome- and Community-Level Interaction Insights into Carbon Utilization and Element Cycling Functions of Hydrothermarchaeota in Hydrothermal Sediment.</title>
        <authorList>
            <person name="Zhou Z."/>
            <person name="Liu Y."/>
            <person name="Xu W."/>
            <person name="Pan J."/>
            <person name="Luo Z.H."/>
            <person name="Li M."/>
        </authorList>
    </citation>
    <scope>NUCLEOTIDE SEQUENCE [LARGE SCALE GENOMIC DNA]</scope>
    <source>
        <strain evidence="6">HyVt-577</strain>
    </source>
</reference>
<dbReference type="PANTHER" id="PTHR47199:SF2">
    <property type="entry name" value="PHOTOSYSTEM II STABILITY_ASSEMBLY FACTOR HCF136, CHLOROPLASTIC"/>
    <property type="match status" value="1"/>
</dbReference>
<organism evidence="6">
    <name type="scientific">Caldithrix abyssi</name>
    <dbReference type="NCBI Taxonomy" id="187145"/>
    <lineage>
        <taxon>Bacteria</taxon>
        <taxon>Pseudomonadati</taxon>
        <taxon>Calditrichota</taxon>
        <taxon>Calditrichia</taxon>
        <taxon>Calditrichales</taxon>
        <taxon>Calditrichaceae</taxon>
        <taxon>Caldithrix</taxon>
    </lineage>
</organism>
<dbReference type="SUPFAM" id="SSF110296">
    <property type="entry name" value="Oligoxyloglucan reducing end-specific cellobiohydrolase"/>
    <property type="match status" value="2"/>
</dbReference>
<evidence type="ECO:0000313" key="6">
    <source>
        <dbReference type="EMBL" id="HGY55879.1"/>
    </source>
</evidence>
<dbReference type="GO" id="GO:0015979">
    <property type="term" value="P:photosynthesis"/>
    <property type="evidence" value="ECO:0007669"/>
    <property type="project" value="UniProtKB-KW"/>
</dbReference>
<dbReference type="InterPro" id="IPR028203">
    <property type="entry name" value="PSII_CF48-like_dom"/>
</dbReference>
<evidence type="ECO:0000256" key="2">
    <source>
        <dbReference type="ARBA" id="ARBA00023276"/>
    </source>
</evidence>
<protein>
    <submittedName>
        <fullName evidence="6">T9SS type A sorting domain-containing protein</fullName>
    </submittedName>
</protein>
<dbReference type="InterPro" id="IPR015943">
    <property type="entry name" value="WD40/YVTN_repeat-like_dom_sf"/>
</dbReference>
<keyword evidence="3" id="KW-1133">Transmembrane helix</keyword>
<keyword evidence="2" id="KW-0604">Photosystem II</keyword>
<sequence length="504" mass="54307">MTVLGNKRFGGLLMRFISSLYLLFAVHISLYAQWSIKTSGTNADLIDVHFINPTVGYACGYVSDAGGIIIKSNDGGENWFIQLSGTDFIPRSIYFIDENTGWVAGDAGGNEARILKTTNGGTNWLPINVGSFLGLFSIYFTDQNHGWAVGNFGTIISTTDGGNNWTAQSGTSNSLLSVYFIDNLTGWAAGLGGTVLKTTNSGNNWVSQTIGTNITISDISFINTNSGWMVGQAGSYPNFEGVCYKSLDGGSSWSKTHNGQGYYLSGVDFPQVNTGWAVGFSGKIISTTDAGDNWSPQQSGTVNRINSITFYDKYLGWAVADQGTILKTLNGGGLFSKTSLTTSASAGSQSLEVESTSEFSIGDNIVINSGRPNEETNTIIGFGSILLQTPLQFNHSPGELILTVNPTSINEKRIYIPNEFVLYQNYPNPFNPTTSISYRLPAPSDVELTVYNALGQKVATLVKEKQPAGQYSVNFDAGGLASGVYYCRLQAGNFRQVKKMLLIR</sequence>
<dbReference type="EMBL" id="DRQG01000086">
    <property type="protein sequence ID" value="HGY55879.1"/>
    <property type="molecule type" value="Genomic_DNA"/>
</dbReference>
<dbReference type="Pfam" id="PF18962">
    <property type="entry name" value="Por_Secre_tail"/>
    <property type="match status" value="1"/>
</dbReference>
<dbReference type="Proteomes" id="UP000885779">
    <property type="component" value="Unassembled WGS sequence"/>
</dbReference>
<dbReference type="PANTHER" id="PTHR47199">
    <property type="entry name" value="PHOTOSYSTEM II STABILITY/ASSEMBLY FACTOR HCF136, CHLOROPLASTIC"/>
    <property type="match status" value="1"/>
</dbReference>
<dbReference type="Gene3D" id="2.60.40.4070">
    <property type="match status" value="1"/>
</dbReference>
<evidence type="ECO:0000256" key="1">
    <source>
        <dbReference type="ARBA" id="ARBA00022531"/>
    </source>
</evidence>
<name>A0A7V4WV05_CALAY</name>
<feature type="domain" description="Photosynthesis system II assembly factor Ycf48/Hcf136-like" evidence="4">
    <location>
        <begin position="136"/>
        <end position="207"/>
    </location>
</feature>
<feature type="transmembrane region" description="Helical" evidence="3">
    <location>
        <begin position="12"/>
        <end position="34"/>
    </location>
</feature>
<dbReference type="NCBIfam" id="TIGR04183">
    <property type="entry name" value="Por_Secre_tail"/>
    <property type="match status" value="1"/>
</dbReference>
<dbReference type="AlphaFoldDB" id="A0A7V4WV05"/>
<dbReference type="InterPro" id="IPR026444">
    <property type="entry name" value="Secre_tail"/>
</dbReference>
<dbReference type="Gene3D" id="2.130.10.10">
    <property type="entry name" value="YVTN repeat-like/Quinoprotein amine dehydrogenase"/>
    <property type="match status" value="1"/>
</dbReference>
<comment type="caution">
    <text evidence="6">The sequence shown here is derived from an EMBL/GenBank/DDBJ whole genome shotgun (WGS) entry which is preliminary data.</text>
</comment>
<keyword evidence="1" id="KW-0602">Photosynthesis</keyword>